<feature type="signal peptide" evidence="1">
    <location>
        <begin position="1"/>
        <end position="23"/>
    </location>
</feature>
<accession>D3B2V6</accession>
<dbReference type="Proteomes" id="UP000001396">
    <property type="component" value="Unassembled WGS sequence"/>
</dbReference>
<dbReference type="EMBL" id="ADBJ01000010">
    <property type="protein sequence ID" value="EFA83654.1"/>
    <property type="molecule type" value="Genomic_DNA"/>
</dbReference>
<reference evidence="2 3" key="1">
    <citation type="journal article" date="2011" name="Genome Res.">
        <title>Phylogeny-wide analysis of social amoeba genomes highlights ancient origins for complex intercellular communication.</title>
        <authorList>
            <person name="Heidel A.J."/>
            <person name="Lawal H.M."/>
            <person name="Felder M."/>
            <person name="Schilde C."/>
            <person name="Helps N.R."/>
            <person name="Tunggal B."/>
            <person name="Rivero F."/>
            <person name="John U."/>
            <person name="Schleicher M."/>
            <person name="Eichinger L."/>
            <person name="Platzer M."/>
            <person name="Noegel A.A."/>
            <person name="Schaap P."/>
            <person name="Gloeckner G."/>
        </authorList>
    </citation>
    <scope>NUCLEOTIDE SEQUENCE [LARGE SCALE GENOMIC DNA]</scope>
    <source>
        <strain evidence="3">ATCC 26659 / Pp 5 / PN500</strain>
    </source>
</reference>
<dbReference type="PROSITE" id="PS51257">
    <property type="entry name" value="PROKAR_LIPOPROTEIN"/>
    <property type="match status" value="1"/>
</dbReference>
<feature type="chain" id="PRO_5003041868" description="DUF333 domain-containing protein" evidence="1">
    <location>
        <begin position="24"/>
        <end position="90"/>
    </location>
</feature>
<evidence type="ECO:0008006" key="4">
    <source>
        <dbReference type="Google" id="ProtNLM"/>
    </source>
</evidence>
<evidence type="ECO:0000256" key="1">
    <source>
        <dbReference type="SAM" id="SignalP"/>
    </source>
</evidence>
<comment type="caution">
    <text evidence="2">The sequence shown here is derived from an EMBL/GenBank/DDBJ whole genome shotgun (WGS) entry which is preliminary data.</text>
</comment>
<dbReference type="Pfam" id="PF03891">
    <property type="entry name" value="DUF333"/>
    <property type="match status" value="1"/>
</dbReference>
<protein>
    <recommendedName>
        <fullName evidence="4">DUF333 domain-containing protein</fullName>
    </recommendedName>
</protein>
<dbReference type="InterPro" id="IPR005590">
    <property type="entry name" value="DUF333"/>
</dbReference>
<organism evidence="2 3">
    <name type="scientific">Heterostelium pallidum (strain ATCC 26659 / Pp 5 / PN500)</name>
    <name type="common">Cellular slime mold</name>
    <name type="synonym">Polysphondylium pallidum</name>
    <dbReference type="NCBI Taxonomy" id="670386"/>
    <lineage>
        <taxon>Eukaryota</taxon>
        <taxon>Amoebozoa</taxon>
        <taxon>Evosea</taxon>
        <taxon>Eumycetozoa</taxon>
        <taxon>Dictyostelia</taxon>
        <taxon>Acytosteliales</taxon>
        <taxon>Acytosteliaceae</taxon>
        <taxon>Heterostelium</taxon>
    </lineage>
</organism>
<evidence type="ECO:0000313" key="3">
    <source>
        <dbReference type="Proteomes" id="UP000001396"/>
    </source>
</evidence>
<name>D3B2V6_HETP5</name>
<dbReference type="GeneID" id="31358243"/>
<dbReference type="InParanoid" id="D3B2V6"/>
<dbReference type="AlphaFoldDB" id="D3B2V6"/>
<keyword evidence="1" id="KW-0732">Signal</keyword>
<dbReference type="RefSeq" id="XP_020435771.1">
    <property type="nucleotide sequence ID" value="XM_020573699.1"/>
</dbReference>
<proteinExistence type="predicted"/>
<evidence type="ECO:0000313" key="2">
    <source>
        <dbReference type="EMBL" id="EFA83654.1"/>
    </source>
</evidence>
<gene>
    <name evidence="2" type="ORF">PPL_02720</name>
</gene>
<keyword evidence="3" id="KW-1185">Reference proteome</keyword>
<sequence>MKFFISLFFIGIVLSVFYGLVSCQPLLNEISSSYTAEGVHLPPFKVWGINPANQNCLDHGGEIVKEERPMCKLPDGRIIDVWGFFIHTIT</sequence>